<comment type="caution">
    <text evidence="2">The sequence shown here is derived from an EMBL/GenBank/DDBJ whole genome shotgun (WGS) entry which is preliminary data.</text>
</comment>
<dbReference type="Proteomes" id="UP000436088">
    <property type="component" value="Unassembled WGS sequence"/>
</dbReference>
<dbReference type="EMBL" id="VEPZ02001028">
    <property type="protein sequence ID" value="KAE8700503.1"/>
    <property type="molecule type" value="Genomic_DNA"/>
</dbReference>
<name>A0A6A3A9C2_HIBSY</name>
<feature type="region of interest" description="Disordered" evidence="1">
    <location>
        <begin position="238"/>
        <end position="329"/>
    </location>
</feature>
<organism evidence="2 3">
    <name type="scientific">Hibiscus syriacus</name>
    <name type="common">Rose of Sharon</name>
    <dbReference type="NCBI Taxonomy" id="106335"/>
    <lineage>
        <taxon>Eukaryota</taxon>
        <taxon>Viridiplantae</taxon>
        <taxon>Streptophyta</taxon>
        <taxon>Embryophyta</taxon>
        <taxon>Tracheophyta</taxon>
        <taxon>Spermatophyta</taxon>
        <taxon>Magnoliopsida</taxon>
        <taxon>eudicotyledons</taxon>
        <taxon>Gunneridae</taxon>
        <taxon>Pentapetalae</taxon>
        <taxon>rosids</taxon>
        <taxon>malvids</taxon>
        <taxon>Malvales</taxon>
        <taxon>Malvaceae</taxon>
        <taxon>Malvoideae</taxon>
        <taxon>Hibiscus</taxon>
    </lineage>
</organism>
<feature type="region of interest" description="Disordered" evidence="1">
    <location>
        <begin position="90"/>
        <end position="124"/>
    </location>
</feature>
<gene>
    <name evidence="2" type="ORF">F3Y22_tig00110556pilonHSYRG00161</name>
</gene>
<accession>A0A6A3A9C2</accession>
<feature type="compositionally biased region" description="Polar residues" evidence="1">
    <location>
        <begin position="276"/>
        <end position="288"/>
    </location>
</feature>
<feature type="compositionally biased region" description="Polar residues" evidence="1">
    <location>
        <begin position="23"/>
        <end position="33"/>
    </location>
</feature>
<sequence>MSPGQVGSRSGRVRPIKPVWTGQADQPINTKFKSSPRAGAARETASGLQKFLQKFPKILLSDFESLTNLVQIFNGGELDFTSIGTLIAPPPHAPPATETRMTPSDSERHQQHDGAGGVENRSTIENNLRFSRGGAKKSRYFDSKMNTMPGKSFVFEFNKQCHIVSESNRSVRFFKWVAVAPPPSAEEETVKEVLSETPKPKAPIFIPQEEEKKKTQIKTGLKSPVNFIEERDEEEVTRHKSVQISSKVRVKEPGRGKVSDPKLEQSPGRRNGVVNGGSSVRLVQTGNPRETCVKARPSKEGSRARLDPRESGKPKKWSSSMILLLQRPP</sequence>
<feature type="compositionally biased region" description="Basic and acidic residues" evidence="1">
    <location>
        <begin position="249"/>
        <end position="263"/>
    </location>
</feature>
<proteinExistence type="predicted"/>
<reference evidence="2" key="1">
    <citation type="submission" date="2019-09" db="EMBL/GenBank/DDBJ databases">
        <title>Draft genome information of white flower Hibiscus syriacus.</title>
        <authorList>
            <person name="Kim Y.-M."/>
        </authorList>
    </citation>
    <scope>NUCLEOTIDE SEQUENCE [LARGE SCALE GENOMIC DNA]</scope>
    <source>
        <strain evidence="2">YM2019G1</strain>
    </source>
</reference>
<feature type="compositionally biased region" description="Basic and acidic residues" evidence="1">
    <location>
        <begin position="291"/>
        <end position="313"/>
    </location>
</feature>
<protein>
    <submittedName>
        <fullName evidence="2">Uncharacterized protein</fullName>
    </submittedName>
</protein>
<evidence type="ECO:0000256" key="1">
    <source>
        <dbReference type="SAM" id="MobiDB-lite"/>
    </source>
</evidence>
<evidence type="ECO:0000313" key="2">
    <source>
        <dbReference type="EMBL" id="KAE8700503.1"/>
    </source>
</evidence>
<evidence type="ECO:0000313" key="3">
    <source>
        <dbReference type="Proteomes" id="UP000436088"/>
    </source>
</evidence>
<feature type="region of interest" description="Disordered" evidence="1">
    <location>
        <begin position="21"/>
        <end position="41"/>
    </location>
</feature>
<keyword evidence="3" id="KW-1185">Reference proteome</keyword>
<dbReference type="AlphaFoldDB" id="A0A6A3A9C2"/>